<dbReference type="AlphaFoldDB" id="A0A645I3Z3"/>
<name>A0A645I3Z3_9ZZZZ</name>
<reference evidence="1" key="1">
    <citation type="submission" date="2019-08" db="EMBL/GenBank/DDBJ databases">
        <authorList>
            <person name="Kucharzyk K."/>
            <person name="Murdoch R.W."/>
            <person name="Higgins S."/>
            <person name="Loffler F."/>
        </authorList>
    </citation>
    <scope>NUCLEOTIDE SEQUENCE</scope>
</reference>
<accession>A0A645I3Z3</accession>
<organism evidence="1">
    <name type="scientific">bioreactor metagenome</name>
    <dbReference type="NCBI Taxonomy" id="1076179"/>
    <lineage>
        <taxon>unclassified sequences</taxon>
        <taxon>metagenomes</taxon>
        <taxon>ecological metagenomes</taxon>
    </lineage>
</organism>
<sequence>MVPAIIMQIIVSIPAAIEYFKRERTTPGTSTPWEVAEQMVVSETGARLSPKAAPEIIAPAIKPGFAPKAIPAG</sequence>
<gene>
    <name evidence="1" type="ORF">SDC9_190693</name>
</gene>
<protein>
    <submittedName>
        <fullName evidence="1">Uncharacterized protein</fullName>
    </submittedName>
</protein>
<evidence type="ECO:0000313" key="1">
    <source>
        <dbReference type="EMBL" id="MPN43134.1"/>
    </source>
</evidence>
<dbReference type="EMBL" id="VSSQ01101345">
    <property type="protein sequence ID" value="MPN43134.1"/>
    <property type="molecule type" value="Genomic_DNA"/>
</dbReference>
<proteinExistence type="predicted"/>
<comment type="caution">
    <text evidence="1">The sequence shown here is derived from an EMBL/GenBank/DDBJ whole genome shotgun (WGS) entry which is preliminary data.</text>
</comment>